<keyword evidence="4" id="KW-1133">Transmembrane helix</keyword>
<dbReference type="InterPro" id="IPR007248">
    <property type="entry name" value="Mpv17_PMP22"/>
</dbReference>
<dbReference type="GO" id="GO:0016020">
    <property type="term" value="C:membrane"/>
    <property type="evidence" value="ECO:0007669"/>
    <property type="project" value="UniProtKB-SubCell"/>
</dbReference>
<evidence type="ECO:0000259" key="8">
    <source>
        <dbReference type="PROSITE" id="PS50011"/>
    </source>
</evidence>
<feature type="compositionally biased region" description="Acidic residues" evidence="7">
    <location>
        <begin position="175"/>
        <end position="185"/>
    </location>
</feature>
<dbReference type="GO" id="GO:0015267">
    <property type="term" value="F:channel activity"/>
    <property type="evidence" value="ECO:0007669"/>
    <property type="project" value="TreeGrafter"/>
</dbReference>
<dbReference type="PROSITE" id="PS50011">
    <property type="entry name" value="PROTEIN_KINASE_DOM"/>
    <property type="match status" value="1"/>
</dbReference>
<keyword evidence="5" id="KW-0472">Membrane</keyword>
<keyword evidence="3" id="KW-0812">Transmembrane</keyword>
<dbReference type="GO" id="GO:0005739">
    <property type="term" value="C:mitochondrion"/>
    <property type="evidence" value="ECO:0007669"/>
    <property type="project" value="TreeGrafter"/>
</dbReference>
<comment type="similarity">
    <text evidence="2">Belongs to the peroxisomal membrane protein PXMP2/4 family.</text>
</comment>
<gene>
    <name evidence="9" type="ORF">HUG17_7395</name>
</gene>
<feature type="region of interest" description="Disordered" evidence="7">
    <location>
        <begin position="169"/>
        <end position="192"/>
    </location>
</feature>
<evidence type="ECO:0000256" key="7">
    <source>
        <dbReference type="SAM" id="MobiDB-lite"/>
    </source>
</evidence>
<dbReference type="InterPro" id="IPR000719">
    <property type="entry name" value="Prot_kinase_dom"/>
</dbReference>
<evidence type="ECO:0000256" key="5">
    <source>
        <dbReference type="ARBA" id="ARBA00023136"/>
    </source>
</evidence>
<comment type="subcellular location">
    <subcellularLocation>
        <location evidence="1">Membrane</location>
        <topology evidence="1">Multi-pass membrane protein</topology>
    </subcellularLocation>
</comment>
<reference evidence="9" key="1">
    <citation type="submission" date="2020-06" db="EMBL/GenBank/DDBJ databases">
        <authorList>
            <person name="Ji K."/>
            <person name="Li J."/>
        </authorList>
    </citation>
    <scope>NUCLEOTIDE SEQUENCE</scope>
    <source>
        <strain evidence="9">JKM2019</strain>
        <tissue evidence="9">Whole body</tissue>
    </source>
</reference>
<evidence type="ECO:0000256" key="6">
    <source>
        <dbReference type="ARBA" id="ARBA00049743"/>
    </source>
</evidence>
<evidence type="ECO:0000256" key="2">
    <source>
        <dbReference type="ARBA" id="ARBA00006824"/>
    </source>
</evidence>
<reference evidence="9" key="2">
    <citation type="journal article" date="2021" name="World Allergy Organ. J.">
        <title>Chromosome-level assembly of Dermatophagoides farinae genome and transcriptome reveals two novel allergens Der f 37 and Der f 39.</title>
        <authorList>
            <person name="Chen J."/>
            <person name="Cai Z."/>
            <person name="Fan D."/>
            <person name="Hu J."/>
            <person name="Hou Y."/>
            <person name="He Y."/>
            <person name="Zhang Z."/>
            <person name="Zhao Z."/>
            <person name="Gao P."/>
            <person name="Hu W."/>
            <person name="Sun J."/>
            <person name="Li J."/>
            <person name="Ji K."/>
        </authorList>
    </citation>
    <scope>NUCLEOTIDE SEQUENCE</scope>
    <source>
        <strain evidence="9">JKM2019</strain>
    </source>
</reference>
<evidence type="ECO:0000256" key="3">
    <source>
        <dbReference type="ARBA" id="ARBA00022692"/>
    </source>
</evidence>
<dbReference type="GO" id="GO:1901858">
    <property type="term" value="P:regulation of mitochondrial DNA metabolic process"/>
    <property type="evidence" value="ECO:0007669"/>
    <property type="project" value="TreeGrafter"/>
</dbReference>
<dbReference type="AlphaFoldDB" id="A0A9D4NS10"/>
<feature type="domain" description="Protein kinase" evidence="8">
    <location>
        <begin position="74"/>
        <end position="434"/>
    </location>
</feature>
<accession>A0A9D4NS10</accession>
<dbReference type="EMBL" id="SDOV01000009">
    <property type="protein sequence ID" value="KAH7637189.1"/>
    <property type="molecule type" value="Genomic_DNA"/>
</dbReference>
<dbReference type="Gene3D" id="1.10.510.10">
    <property type="entry name" value="Transferase(Phosphotransferase) domain 1"/>
    <property type="match status" value="1"/>
</dbReference>
<name>A0A9D4NS10_DERFA</name>
<sequence length="603" mass="69605">MDDDEFLAELKKRLSEQEAKDQSKNVFESNIELLNIELKNMVENEPAREKLLEIVDCQKVLDFGQVFNIDEFIEQRFEYFGSGTFGKAILMYRGRRYTEKMIKTIRCLPEKLAANIYSSAMSYGDIYKEALCIKILSKLSSGITINENQSLVESDHEYGDVSNLIVRQGQSDSNDTSDSDDEDQPEPLVESRRPRKRYRFQTKCFPFLYKIYLCNNEAKSLINFESIMPSSDTNRLPMNNVLETIIIIMEHCGEKLRELMDRTIITPLALISIFKQIVIGIAIVESIYNFEHRDLHIDNIICKETKSRWIKFVYMSKKYKVLSMGFEAKIIDFGYSRFNYCGKIYYKNLDQLDCDDSDSDDPYNAMSKLFKPNGGGGGGGGGSSRWSNYSNQSNFVWIKDFVKKLLEYIDICYRDNPQTAVEIREEVPMTKKYFQSIQTIMNNSDGAGGAFLVSSGDLIAQKLIEKQPELIVKRTVKFALFGLLFVGPSISVWYRILDRRFGPKQLLLKPWQKVMIDQATFNPSIHLMAIIVLGLMSQESFKAIKTNIHDNYVDIMKNSYKVWPAVQMVNFYLIPLNYRAVFTSGFSLAWNSYLAWKLGEKEK</sequence>
<dbReference type="SUPFAM" id="SSF56112">
    <property type="entry name" value="Protein kinase-like (PK-like)"/>
    <property type="match status" value="1"/>
</dbReference>
<dbReference type="PANTHER" id="PTHR11266:SF17">
    <property type="entry name" value="PROTEIN MPV17"/>
    <property type="match status" value="1"/>
</dbReference>
<comment type="caution">
    <text evidence="9">The sequence shown here is derived from an EMBL/GenBank/DDBJ whole genome shotgun (WGS) entry which is preliminary data.</text>
</comment>
<evidence type="ECO:0000313" key="9">
    <source>
        <dbReference type="EMBL" id="KAH7637189.1"/>
    </source>
</evidence>
<dbReference type="PANTHER" id="PTHR11266">
    <property type="entry name" value="PEROXISOMAL MEMBRANE PROTEIN 2, PXMP2 MPV17"/>
    <property type="match status" value="1"/>
</dbReference>
<dbReference type="InterPro" id="IPR011009">
    <property type="entry name" value="Kinase-like_dom_sf"/>
</dbReference>
<dbReference type="GO" id="GO:0005524">
    <property type="term" value="F:ATP binding"/>
    <property type="evidence" value="ECO:0007669"/>
    <property type="project" value="InterPro"/>
</dbReference>
<dbReference type="SMART" id="SM00220">
    <property type="entry name" value="S_TKc"/>
    <property type="match status" value="1"/>
</dbReference>
<evidence type="ECO:0000256" key="1">
    <source>
        <dbReference type="ARBA" id="ARBA00004141"/>
    </source>
</evidence>
<evidence type="ECO:0000256" key="4">
    <source>
        <dbReference type="ARBA" id="ARBA00022989"/>
    </source>
</evidence>
<protein>
    <recommendedName>
        <fullName evidence="6">Mitochondrial inner membrane protein Mpv17</fullName>
    </recommendedName>
</protein>
<dbReference type="Proteomes" id="UP000828236">
    <property type="component" value="Unassembled WGS sequence"/>
</dbReference>
<proteinExistence type="inferred from homology"/>
<dbReference type="Pfam" id="PF12330">
    <property type="entry name" value="Haspin_kinase"/>
    <property type="match status" value="1"/>
</dbReference>
<organism evidence="9">
    <name type="scientific">Dermatophagoides farinae</name>
    <name type="common">American house dust mite</name>
    <dbReference type="NCBI Taxonomy" id="6954"/>
    <lineage>
        <taxon>Eukaryota</taxon>
        <taxon>Metazoa</taxon>
        <taxon>Ecdysozoa</taxon>
        <taxon>Arthropoda</taxon>
        <taxon>Chelicerata</taxon>
        <taxon>Arachnida</taxon>
        <taxon>Acari</taxon>
        <taxon>Acariformes</taxon>
        <taxon>Sarcoptiformes</taxon>
        <taxon>Astigmata</taxon>
        <taxon>Psoroptidia</taxon>
        <taxon>Analgoidea</taxon>
        <taxon>Pyroglyphidae</taxon>
        <taxon>Dermatophagoidinae</taxon>
        <taxon>Dermatophagoides</taxon>
    </lineage>
</organism>
<dbReference type="Pfam" id="PF04117">
    <property type="entry name" value="Mpv17_PMP22"/>
    <property type="match status" value="1"/>
</dbReference>
<dbReference type="GO" id="GO:0004672">
    <property type="term" value="F:protein kinase activity"/>
    <property type="evidence" value="ECO:0007669"/>
    <property type="project" value="InterPro"/>
</dbReference>